<dbReference type="AlphaFoldDB" id="A0A9D9HTX6"/>
<organism evidence="1 2">
    <name type="scientific">Candidatus Gallipaludibacter merdavium</name>
    <dbReference type="NCBI Taxonomy" id="2840839"/>
    <lineage>
        <taxon>Bacteria</taxon>
        <taxon>Pseudomonadati</taxon>
        <taxon>Bacteroidota</taxon>
        <taxon>Bacteroidia</taxon>
        <taxon>Bacteroidales</taxon>
        <taxon>Candidatus Gallipaludibacter</taxon>
    </lineage>
</organism>
<dbReference type="InterPro" id="IPR024492">
    <property type="entry name" value="DUF2764"/>
</dbReference>
<dbReference type="Proteomes" id="UP000823641">
    <property type="component" value="Unassembled WGS sequence"/>
</dbReference>
<accession>A0A9D9HTX6</accession>
<reference evidence="1" key="1">
    <citation type="submission" date="2020-10" db="EMBL/GenBank/DDBJ databases">
        <authorList>
            <person name="Gilroy R."/>
        </authorList>
    </citation>
    <scope>NUCLEOTIDE SEQUENCE</scope>
    <source>
        <strain evidence="1">G3-3990</strain>
    </source>
</reference>
<reference evidence="1" key="2">
    <citation type="journal article" date="2021" name="PeerJ">
        <title>Extensive microbial diversity within the chicken gut microbiome revealed by metagenomics and culture.</title>
        <authorList>
            <person name="Gilroy R."/>
            <person name="Ravi A."/>
            <person name="Getino M."/>
            <person name="Pursley I."/>
            <person name="Horton D.L."/>
            <person name="Alikhan N.F."/>
            <person name="Baker D."/>
            <person name="Gharbi K."/>
            <person name="Hall N."/>
            <person name="Watson M."/>
            <person name="Adriaenssens E.M."/>
            <person name="Foster-Nyarko E."/>
            <person name="Jarju S."/>
            <person name="Secka A."/>
            <person name="Antonio M."/>
            <person name="Oren A."/>
            <person name="Chaudhuri R.R."/>
            <person name="La Ragione R."/>
            <person name="Hildebrand F."/>
            <person name="Pallen M.J."/>
        </authorList>
    </citation>
    <scope>NUCLEOTIDE SEQUENCE</scope>
    <source>
        <strain evidence="1">G3-3990</strain>
    </source>
</reference>
<protein>
    <submittedName>
        <fullName evidence="1">DUF2764 family protein</fullName>
    </submittedName>
</protein>
<name>A0A9D9HTX6_9BACT</name>
<sequence>MKYYYLVSGLPDIQLSDAKVSPMVEMAEEIKENLSDADANLFSLLLLKYDNENFLAYLKDNNAQLNPLGNLSSNDWEELVSLMNESDSVADKRLMPYIQQFYAQYTMGFPENVLPEDQLAVGYYSYGMKCGNRFLSDWFEFNLNLNNVLAALMCRKFGFDIKTAVLGSNEIAEALRTSGARDFGLGGTFDQMEEVLRIAEMTDLYEREKRLDALRWNWLEDHTFFHFFSAERIWAFWLKSELIHRWEDLTTEKGKTVFRQLMDNFRKEVKFD</sequence>
<dbReference type="EMBL" id="JADIMG010000052">
    <property type="protein sequence ID" value="MBO8459714.1"/>
    <property type="molecule type" value="Genomic_DNA"/>
</dbReference>
<proteinExistence type="predicted"/>
<evidence type="ECO:0000313" key="2">
    <source>
        <dbReference type="Proteomes" id="UP000823641"/>
    </source>
</evidence>
<comment type="caution">
    <text evidence="1">The sequence shown here is derived from an EMBL/GenBank/DDBJ whole genome shotgun (WGS) entry which is preliminary data.</text>
</comment>
<gene>
    <name evidence="1" type="ORF">IAA73_05190</name>
</gene>
<dbReference type="Pfam" id="PF10962">
    <property type="entry name" value="DUF2764"/>
    <property type="match status" value="1"/>
</dbReference>
<evidence type="ECO:0000313" key="1">
    <source>
        <dbReference type="EMBL" id="MBO8459714.1"/>
    </source>
</evidence>